<dbReference type="PANTHER" id="PTHR22957">
    <property type="entry name" value="TBC1 DOMAIN FAMILY MEMBER GTPASE-ACTIVATING PROTEIN"/>
    <property type="match status" value="1"/>
</dbReference>
<feature type="domain" description="Rab-GAP TBC" evidence="3">
    <location>
        <begin position="336"/>
        <end position="546"/>
    </location>
</feature>
<feature type="compositionally biased region" description="Low complexity" evidence="2">
    <location>
        <begin position="111"/>
        <end position="125"/>
    </location>
</feature>
<accession>A0A6F9DUL4</accession>
<dbReference type="Pfam" id="PF00566">
    <property type="entry name" value="RabGAP-TBC"/>
    <property type="match status" value="1"/>
</dbReference>
<gene>
    <name evidence="4" type="primary">Tbc1d16-001</name>
</gene>
<dbReference type="Gene3D" id="2.30.29.230">
    <property type="match status" value="1"/>
</dbReference>
<organism evidence="4">
    <name type="scientific">Phallusia mammillata</name>
    <dbReference type="NCBI Taxonomy" id="59560"/>
    <lineage>
        <taxon>Eukaryota</taxon>
        <taxon>Metazoa</taxon>
        <taxon>Chordata</taxon>
        <taxon>Tunicata</taxon>
        <taxon>Ascidiacea</taxon>
        <taxon>Phlebobranchia</taxon>
        <taxon>Ascidiidae</taxon>
        <taxon>Phallusia</taxon>
    </lineage>
</organism>
<dbReference type="AlphaFoldDB" id="A0A6F9DUL4"/>
<evidence type="ECO:0000256" key="1">
    <source>
        <dbReference type="ARBA" id="ARBA00022468"/>
    </source>
</evidence>
<feature type="compositionally biased region" description="Polar residues" evidence="2">
    <location>
        <begin position="126"/>
        <end position="135"/>
    </location>
</feature>
<dbReference type="InterPro" id="IPR000195">
    <property type="entry name" value="Rab-GAP-TBC_dom"/>
</dbReference>
<dbReference type="FunFam" id="1.10.472.80:FF:000020">
    <property type="entry name" value="TBC1 domain family, member 16"/>
    <property type="match status" value="1"/>
</dbReference>
<dbReference type="PROSITE" id="PS50086">
    <property type="entry name" value="TBC_RABGAP"/>
    <property type="match status" value="1"/>
</dbReference>
<feature type="region of interest" description="Disordered" evidence="2">
    <location>
        <begin position="76"/>
        <end position="169"/>
    </location>
</feature>
<name>A0A6F9DUL4_9ASCI</name>
<dbReference type="Gene3D" id="1.10.472.80">
    <property type="entry name" value="Ypt/Rab-GAP domain of gyp1p, domain 3"/>
    <property type="match status" value="1"/>
</dbReference>
<keyword evidence="1" id="KW-0343">GTPase activation</keyword>
<dbReference type="SUPFAM" id="SSF47923">
    <property type="entry name" value="Ypt/Rab-GAP domain of gyp1p"/>
    <property type="match status" value="2"/>
</dbReference>
<dbReference type="GO" id="GO:0005769">
    <property type="term" value="C:early endosome"/>
    <property type="evidence" value="ECO:0007669"/>
    <property type="project" value="TreeGrafter"/>
</dbReference>
<reference evidence="4" key="1">
    <citation type="submission" date="2020-04" db="EMBL/GenBank/DDBJ databases">
        <authorList>
            <person name="Neveu A P."/>
        </authorList>
    </citation>
    <scope>NUCLEOTIDE SEQUENCE</scope>
    <source>
        <tissue evidence="4">Whole embryo</tissue>
    </source>
</reference>
<sequence length="664" mass="75434">MEKVSRQFIQLLTNQSVTAKTVPPVDGEILYCKNNVCIHPPGLLANSITHHSGFLSISAKVNETSTSLMLSWKPSKTFSKSTEEDKNNTVPEISGQIDTIQDENNVEDLPSPSSSSATSEYKSVSPSDTVTSFSDIEQDTNEETKAENINHTGTVNEHDSTLDSSRNSADLSKSPLAIHNFQFPENSIQFQKKTASYNGHVIRPPKDQAFGAFAVDLAEMRSLRMFFSNDNCTNGELVIASKESQYKVLHFHCGGLDCIYAVLKEWKANIKQAQRADEELSINHFSYIRPQLTNEERHPEEGLYRGLTVDTWMLYTDEFGRVQNEQNIQKAVFFGGVEKQLRAEVWPFLLKYYNLNTTVTERDEIRMERYHKYVAINCEREALLNVEEVDDFLKNVACSVEKDVLRTDRANPFYQGEGNPNLDTLERILLNYSVYTKTSYTQGMSDLLSPLLIEIKEESDVFWCFVGLMQRTIFISSPSDADMEKQLLYLRELLRLLVPAFYKHLLTCGPGALELLFAHRWILLCFKREFTECEALMIWESCWAHYQTNYFHLFICVAIISLYGADVADLKLASDEMLLHFSHLSMQMNGSLVLRKARGLLHSMLSSNSIPCTLHDLFCLPVTHDSTQIPKVKCNGGNECAGSCVHGGEVHRNPMKKFNLGRFF</sequence>
<dbReference type="Gene3D" id="1.10.8.270">
    <property type="entry name" value="putative rabgap domain of human tbc1 domain family member 14 like domains"/>
    <property type="match status" value="1"/>
</dbReference>
<dbReference type="PANTHER" id="PTHR22957:SF547">
    <property type="entry name" value="TBC1 DOMAIN FAMILY MEMBER 16"/>
    <property type="match status" value="1"/>
</dbReference>
<dbReference type="InterPro" id="IPR035969">
    <property type="entry name" value="Rab-GAP_TBC_sf"/>
</dbReference>
<evidence type="ECO:0000256" key="2">
    <source>
        <dbReference type="SAM" id="MobiDB-lite"/>
    </source>
</evidence>
<feature type="compositionally biased region" description="Polar residues" evidence="2">
    <location>
        <begin position="88"/>
        <end position="99"/>
    </location>
</feature>
<evidence type="ECO:0000259" key="3">
    <source>
        <dbReference type="PROSITE" id="PS50086"/>
    </source>
</evidence>
<protein>
    <submittedName>
        <fullName evidence="4">TBC1 domain family member 16-like</fullName>
    </submittedName>
</protein>
<dbReference type="SMART" id="SM00164">
    <property type="entry name" value="TBC"/>
    <property type="match status" value="1"/>
</dbReference>
<dbReference type="EMBL" id="LR790967">
    <property type="protein sequence ID" value="CAB3266829.1"/>
    <property type="molecule type" value="mRNA"/>
</dbReference>
<dbReference type="GO" id="GO:0005096">
    <property type="term" value="F:GTPase activator activity"/>
    <property type="evidence" value="ECO:0007669"/>
    <property type="project" value="UniProtKB-KW"/>
</dbReference>
<evidence type="ECO:0000313" key="4">
    <source>
        <dbReference type="EMBL" id="CAB3266829.1"/>
    </source>
</evidence>
<proteinExistence type="evidence at transcript level"/>